<dbReference type="Gene3D" id="2.60.40.3500">
    <property type="match status" value="1"/>
</dbReference>
<dbReference type="EMBL" id="JAEHFQ010000008">
    <property type="protein sequence ID" value="MBM0634585.1"/>
    <property type="molecule type" value="Genomic_DNA"/>
</dbReference>
<dbReference type="Proteomes" id="UP000650605">
    <property type="component" value="Unassembled WGS sequence"/>
</dbReference>
<sequence length="284" mass="31870">MYGKEKYDEIEIPSNLSEVIQDARKRAHKLKWNKRVWRGSSLVAACAAIVITVNVPTVALALSDVPIIGSVVKTLQIGSGGQFTDGAVVTTKQESDSLSIHFKVDGNQLASAPAYTVERLAGPDRLVFTFNGVRELDYAKIEKDIRALNYVKDVYRNIILDDSAVRFVIELKENVDYSVSEYKDPGYIQLKLFSAANRSQPRELFFVRSQDMEEGEALAMLAEQFDDKGSSMVKTRTGKFAVVMGSFDNLAQAETWLQQMKQQKEDEVVSQLYVDHWMSNANPK</sequence>
<dbReference type="RefSeq" id="WP_165146371.1">
    <property type="nucleotide sequence ID" value="NZ_JAEHFQ010000008.1"/>
</dbReference>
<evidence type="ECO:0000256" key="1">
    <source>
        <dbReference type="SAM" id="Phobius"/>
    </source>
</evidence>
<protein>
    <recommendedName>
        <fullName evidence="4">SPOR domain-containing protein</fullName>
    </recommendedName>
</protein>
<name>A0A8I1LRU2_PAEPO</name>
<evidence type="ECO:0000313" key="2">
    <source>
        <dbReference type="EMBL" id="MBM0634585.1"/>
    </source>
</evidence>
<keyword evidence="1" id="KW-0812">Transmembrane</keyword>
<evidence type="ECO:0000313" key="3">
    <source>
        <dbReference type="Proteomes" id="UP000650605"/>
    </source>
</evidence>
<feature type="transmembrane region" description="Helical" evidence="1">
    <location>
        <begin position="36"/>
        <end position="62"/>
    </location>
</feature>
<keyword evidence="1" id="KW-0472">Membrane</keyword>
<evidence type="ECO:0008006" key="4">
    <source>
        <dbReference type="Google" id="ProtNLM"/>
    </source>
</evidence>
<reference evidence="2" key="1">
    <citation type="submission" date="2020-12" db="EMBL/GenBank/DDBJ databases">
        <title>Paenibacillus polymyxa LMG 27872: a double-edged sword.</title>
        <authorList>
            <person name="Langendries S."/>
            <person name="Garcia Mendez S."/>
            <person name="Beirinckx S."/>
            <person name="Viaene T."/>
            <person name="Baeyen S."/>
            <person name="Goeminne G."/>
            <person name="Willems A."/>
            <person name="Debode J."/>
            <person name="Goormachtig S."/>
        </authorList>
    </citation>
    <scope>NUCLEOTIDE SEQUENCE</scope>
    <source>
        <strain evidence="2">LMG 27872</strain>
    </source>
</reference>
<gene>
    <name evidence="2" type="ORF">JDW19_15850</name>
</gene>
<keyword evidence="1" id="KW-1133">Transmembrane helix</keyword>
<comment type="caution">
    <text evidence="2">The sequence shown here is derived from an EMBL/GenBank/DDBJ whole genome shotgun (WGS) entry which is preliminary data.</text>
</comment>
<proteinExistence type="predicted"/>
<organism evidence="2 3">
    <name type="scientific">Paenibacillus polymyxa</name>
    <name type="common">Bacillus polymyxa</name>
    <dbReference type="NCBI Taxonomy" id="1406"/>
    <lineage>
        <taxon>Bacteria</taxon>
        <taxon>Bacillati</taxon>
        <taxon>Bacillota</taxon>
        <taxon>Bacilli</taxon>
        <taxon>Bacillales</taxon>
        <taxon>Paenibacillaceae</taxon>
        <taxon>Paenibacillus</taxon>
    </lineage>
</organism>
<dbReference type="AlphaFoldDB" id="A0A8I1LRU2"/>
<accession>A0A8I1LRU2</accession>